<dbReference type="InterPro" id="IPR009875">
    <property type="entry name" value="PilZ_domain"/>
</dbReference>
<evidence type="ECO:0000313" key="4">
    <source>
        <dbReference type="Proteomes" id="UP000030907"/>
    </source>
</evidence>
<dbReference type="Proteomes" id="UP000030907">
    <property type="component" value="Chromosome"/>
</dbReference>
<keyword evidence="1" id="KW-0238">DNA-binding</keyword>
<evidence type="ECO:0000259" key="2">
    <source>
        <dbReference type="PROSITE" id="PS50943"/>
    </source>
</evidence>
<feature type="domain" description="HTH cro/C1-type" evidence="2">
    <location>
        <begin position="136"/>
        <end position="190"/>
    </location>
</feature>
<dbReference type="EMBL" id="CP009122">
    <property type="protein sequence ID" value="AJA09203.1"/>
    <property type="molecule type" value="Genomic_DNA"/>
</dbReference>
<dbReference type="Gene3D" id="2.40.10.220">
    <property type="entry name" value="predicted glycosyltransferase like domains"/>
    <property type="match status" value="1"/>
</dbReference>
<dbReference type="OrthoDB" id="9795572at2"/>
<dbReference type="GO" id="GO:0005829">
    <property type="term" value="C:cytosol"/>
    <property type="evidence" value="ECO:0007669"/>
    <property type="project" value="TreeGrafter"/>
</dbReference>
<dbReference type="Pfam" id="PF07238">
    <property type="entry name" value="PilZ"/>
    <property type="match status" value="1"/>
</dbReference>
<reference evidence="3 4" key="1">
    <citation type="journal article" date="2015" name="Int. J. Syst. Evol. Microbiol.">
        <title>Description of Sphingopyxis fribergensis sp. nov. - a soil bacterium with the ability to degrade styrene and phenylacetic acid.</title>
        <authorList>
            <person name="Oelschlagel M."/>
            <person name="Ruckert C."/>
            <person name="Kalinowski J."/>
            <person name="Schmidt G."/>
            <person name="Schlomann M."/>
            <person name="Tischler D."/>
        </authorList>
    </citation>
    <scope>NUCLEOTIDE SEQUENCE [LARGE SCALE GENOMIC DNA]</scope>
    <source>
        <strain evidence="3 4">Kp5.2</strain>
    </source>
</reference>
<dbReference type="PANTHER" id="PTHR46797">
    <property type="entry name" value="HTH-TYPE TRANSCRIPTIONAL REGULATOR"/>
    <property type="match status" value="1"/>
</dbReference>
<dbReference type="STRING" id="1515612.SKP52_11530"/>
<dbReference type="PROSITE" id="PS50943">
    <property type="entry name" value="HTH_CROC1"/>
    <property type="match status" value="1"/>
</dbReference>
<dbReference type="CDD" id="cd00093">
    <property type="entry name" value="HTH_XRE"/>
    <property type="match status" value="1"/>
</dbReference>
<gene>
    <name evidence="3" type="ORF">SKP52_11530</name>
</gene>
<dbReference type="AlphaFoldDB" id="A0A0A7PJ39"/>
<dbReference type="InterPro" id="IPR050807">
    <property type="entry name" value="TransReg_Diox_bact_type"/>
</dbReference>
<proteinExistence type="predicted"/>
<dbReference type="GO" id="GO:0003677">
    <property type="term" value="F:DNA binding"/>
    <property type="evidence" value="ECO:0007669"/>
    <property type="project" value="UniProtKB-KW"/>
</dbReference>
<dbReference type="SUPFAM" id="SSF47413">
    <property type="entry name" value="lambda repressor-like DNA-binding domains"/>
    <property type="match status" value="1"/>
</dbReference>
<dbReference type="SUPFAM" id="SSF141371">
    <property type="entry name" value="PilZ domain-like"/>
    <property type="match status" value="1"/>
</dbReference>
<evidence type="ECO:0000313" key="3">
    <source>
        <dbReference type="EMBL" id="AJA09203.1"/>
    </source>
</evidence>
<dbReference type="Gene3D" id="1.10.260.40">
    <property type="entry name" value="lambda repressor-like DNA-binding domains"/>
    <property type="match status" value="1"/>
</dbReference>
<evidence type="ECO:0000256" key="1">
    <source>
        <dbReference type="ARBA" id="ARBA00023125"/>
    </source>
</evidence>
<name>A0A0A7PJ39_9SPHN</name>
<accession>A0A0A7PJ39</accession>
<dbReference type="SMART" id="SM00530">
    <property type="entry name" value="HTH_XRE"/>
    <property type="match status" value="1"/>
</dbReference>
<dbReference type="HOGENOM" id="CLU_1223721_0_0_5"/>
<dbReference type="PANTHER" id="PTHR46797:SF1">
    <property type="entry name" value="METHYLPHOSPHONATE SYNTHASE"/>
    <property type="match status" value="1"/>
</dbReference>
<dbReference type="InterPro" id="IPR001387">
    <property type="entry name" value="Cro/C1-type_HTH"/>
</dbReference>
<protein>
    <submittedName>
        <fullName evidence="3">XRE family transcriptional regulator</fullName>
    </submittedName>
</protein>
<sequence>MVISAYLQSTAPGAGKRRTERRKLHLEVQGAHASDASIVVKIHNISLTGMLIECEAQLAIDDLIDVDLPHAGSVATRLIWASEKLFGCQFETPISPAALSAAQLQSAANTQEAEELFLPQAPVEGEAADLRFGANLKRLRIARGLSQATVAEQMGVSAPSISGWESGRARPKHDRMGVLADLLGVPVSQLLVDASSSASAELISQGRERIARGTGVSPDRVRIFIEV</sequence>
<dbReference type="RefSeq" id="WP_039574838.1">
    <property type="nucleotide sequence ID" value="NZ_CP009122.1"/>
</dbReference>
<dbReference type="KEGG" id="sphk:SKP52_11530"/>
<dbReference type="GO" id="GO:0003700">
    <property type="term" value="F:DNA-binding transcription factor activity"/>
    <property type="evidence" value="ECO:0007669"/>
    <property type="project" value="TreeGrafter"/>
</dbReference>
<dbReference type="Pfam" id="PF13560">
    <property type="entry name" value="HTH_31"/>
    <property type="match status" value="1"/>
</dbReference>
<keyword evidence="4" id="KW-1185">Reference proteome</keyword>
<organism evidence="3 4">
    <name type="scientific">Sphingopyxis fribergensis</name>
    <dbReference type="NCBI Taxonomy" id="1515612"/>
    <lineage>
        <taxon>Bacteria</taxon>
        <taxon>Pseudomonadati</taxon>
        <taxon>Pseudomonadota</taxon>
        <taxon>Alphaproteobacteria</taxon>
        <taxon>Sphingomonadales</taxon>
        <taxon>Sphingomonadaceae</taxon>
        <taxon>Sphingopyxis</taxon>
    </lineage>
</organism>
<dbReference type="InterPro" id="IPR010982">
    <property type="entry name" value="Lambda_DNA-bd_dom_sf"/>
</dbReference>
<dbReference type="GO" id="GO:0035438">
    <property type="term" value="F:cyclic-di-GMP binding"/>
    <property type="evidence" value="ECO:0007669"/>
    <property type="project" value="InterPro"/>
</dbReference>